<dbReference type="InterPro" id="IPR036249">
    <property type="entry name" value="Thioredoxin-like_sf"/>
</dbReference>
<dbReference type="PANTHER" id="PTHR12151:SF25">
    <property type="entry name" value="LINALOOL DEHYDRATASE_ISOMERASE DOMAIN-CONTAINING PROTEIN"/>
    <property type="match status" value="1"/>
</dbReference>
<evidence type="ECO:0000256" key="1">
    <source>
        <dbReference type="ARBA" id="ARBA00010996"/>
    </source>
</evidence>
<feature type="domain" description="Thioredoxin" evidence="6">
    <location>
        <begin position="45"/>
        <end position="209"/>
    </location>
</feature>
<feature type="binding site" evidence="3">
    <location>
        <position position="87"/>
    </location>
    <ligand>
        <name>Cu cation</name>
        <dbReference type="ChEBI" id="CHEBI:23378"/>
    </ligand>
</feature>
<dbReference type="PROSITE" id="PS51352">
    <property type="entry name" value="THIOREDOXIN_2"/>
    <property type="match status" value="1"/>
</dbReference>
<name>A0A1B4V1Q6_9GAMM</name>
<accession>A0A1B4V1Q6</accession>
<protein>
    <submittedName>
        <fullName evidence="7">Electron transporter SenC</fullName>
    </submittedName>
</protein>
<feature type="disulfide bond" description="Redox-active" evidence="4">
    <location>
        <begin position="83"/>
        <end position="87"/>
    </location>
</feature>
<keyword evidence="5" id="KW-0732">Signal</keyword>
<dbReference type="RefSeq" id="WP_096459203.1">
    <property type="nucleotide sequence ID" value="NZ_AP014936.1"/>
</dbReference>
<dbReference type="SUPFAM" id="SSF52833">
    <property type="entry name" value="Thioredoxin-like"/>
    <property type="match status" value="1"/>
</dbReference>
<dbReference type="EMBL" id="AP014936">
    <property type="protein sequence ID" value="BAU47418.1"/>
    <property type="molecule type" value="Genomic_DNA"/>
</dbReference>
<dbReference type="Pfam" id="PF02630">
    <property type="entry name" value="SCO1-SenC"/>
    <property type="match status" value="1"/>
</dbReference>
<dbReference type="OrthoDB" id="6335573at2"/>
<dbReference type="PANTHER" id="PTHR12151">
    <property type="entry name" value="ELECTRON TRANSPORT PROTIN SCO1/SENC FAMILY MEMBER"/>
    <property type="match status" value="1"/>
</dbReference>
<proteinExistence type="inferred from homology"/>
<evidence type="ECO:0000259" key="6">
    <source>
        <dbReference type="PROSITE" id="PS51352"/>
    </source>
</evidence>
<dbReference type="CDD" id="cd02968">
    <property type="entry name" value="SCO"/>
    <property type="match status" value="1"/>
</dbReference>
<evidence type="ECO:0000256" key="4">
    <source>
        <dbReference type="PIRSR" id="PIRSR603782-2"/>
    </source>
</evidence>
<dbReference type="GO" id="GO:0046872">
    <property type="term" value="F:metal ion binding"/>
    <property type="evidence" value="ECO:0007669"/>
    <property type="project" value="UniProtKB-KW"/>
</dbReference>
<dbReference type="InterPro" id="IPR003782">
    <property type="entry name" value="SCO1/SenC"/>
</dbReference>
<dbReference type="KEGG" id="sva:SVA_0839"/>
<dbReference type="Gene3D" id="3.40.30.10">
    <property type="entry name" value="Glutaredoxin"/>
    <property type="match status" value="1"/>
</dbReference>
<dbReference type="PROSITE" id="PS51318">
    <property type="entry name" value="TAT"/>
    <property type="match status" value="1"/>
</dbReference>
<keyword evidence="8" id="KW-1185">Reference proteome</keyword>
<organism evidence="7 8">
    <name type="scientific">Sulfurifustis variabilis</name>
    <dbReference type="NCBI Taxonomy" id="1675686"/>
    <lineage>
        <taxon>Bacteria</taxon>
        <taxon>Pseudomonadati</taxon>
        <taxon>Pseudomonadota</taxon>
        <taxon>Gammaproteobacteria</taxon>
        <taxon>Acidiferrobacterales</taxon>
        <taxon>Acidiferrobacteraceae</taxon>
        <taxon>Sulfurifustis</taxon>
    </lineage>
</organism>
<dbReference type="InterPro" id="IPR006311">
    <property type="entry name" value="TAT_signal"/>
</dbReference>
<evidence type="ECO:0000313" key="8">
    <source>
        <dbReference type="Proteomes" id="UP000218899"/>
    </source>
</evidence>
<evidence type="ECO:0000313" key="7">
    <source>
        <dbReference type="EMBL" id="BAU47418.1"/>
    </source>
</evidence>
<evidence type="ECO:0000256" key="3">
    <source>
        <dbReference type="PIRSR" id="PIRSR603782-1"/>
    </source>
</evidence>
<evidence type="ECO:0000256" key="2">
    <source>
        <dbReference type="ARBA" id="ARBA00023008"/>
    </source>
</evidence>
<dbReference type="InterPro" id="IPR013766">
    <property type="entry name" value="Thioredoxin_domain"/>
</dbReference>
<keyword evidence="2 3" id="KW-0186">Copper</keyword>
<evidence type="ECO:0000256" key="5">
    <source>
        <dbReference type="SAM" id="SignalP"/>
    </source>
</evidence>
<feature type="signal peptide" evidence="5">
    <location>
        <begin position="1"/>
        <end position="27"/>
    </location>
</feature>
<feature type="chain" id="PRO_5008571072" evidence="5">
    <location>
        <begin position="28"/>
        <end position="212"/>
    </location>
</feature>
<sequence>MPEGLAKRRALRVAAALAGLLLANATAHETGSPRAGAAPSNRPFLGVIGPAPDFALLDAGGRRVRLADDRDRVVLIAFVYTSCTTACPTLSLRMSWVLRALLARGIDGRRVRFYSITVDPERDSPEVLSRYARSFARDTDAWRFLRESPERLRPVLAAYGEWTRALPDGELDHPARLYLVDGRARIREIYSLAFFNEEQALADIEALLSERP</sequence>
<feature type="binding site" evidence="3">
    <location>
        <position position="83"/>
    </location>
    <ligand>
        <name>Cu cation</name>
        <dbReference type="ChEBI" id="CHEBI:23378"/>
    </ligand>
</feature>
<reference evidence="7 8" key="1">
    <citation type="submission" date="2015-08" db="EMBL/GenBank/DDBJ databases">
        <title>Complete genome sequence of Sulfurifustis variabilis.</title>
        <authorList>
            <person name="Miura A."/>
            <person name="Kojima H."/>
            <person name="Fukui M."/>
        </authorList>
    </citation>
    <scope>NUCLEOTIDE SEQUENCE [LARGE SCALE GENOMIC DNA]</scope>
    <source>
        <strain evidence="8">skN76</strain>
    </source>
</reference>
<dbReference type="AlphaFoldDB" id="A0A1B4V1Q6"/>
<gene>
    <name evidence="7" type="ORF">SVA_0839</name>
</gene>
<comment type="similarity">
    <text evidence="1">Belongs to the SCO1/2 family.</text>
</comment>
<feature type="binding site" evidence="3">
    <location>
        <position position="173"/>
    </location>
    <ligand>
        <name>Cu cation</name>
        <dbReference type="ChEBI" id="CHEBI:23378"/>
    </ligand>
</feature>
<keyword evidence="3" id="KW-0479">Metal-binding</keyword>
<dbReference type="Proteomes" id="UP000218899">
    <property type="component" value="Chromosome"/>
</dbReference>
<keyword evidence="4" id="KW-1015">Disulfide bond</keyword>